<dbReference type="AlphaFoldDB" id="A0A644ZSK4"/>
<reference evidence="1" key="1">
    <citation type="submission" date="2019-08" db="EMBL/GenBank/DDBJ databases">
        <authorList>
            <person name="Kucharzyk K."/>
            <person name="Murdoch R.W."/>
            <person name="Higgins S."/>
            <person name="Loffler F."/>
        </authorList>
    </citation>
    <scope>NUCLEOTIDE SEQUENCE</scope>
</reference>
<name>A0A644ZSK4_9ZZZZ</name>
<dbReference type="EMBL" id="VSSQ01010209">
    <property type="protein sequence ID" value="MPM43726.1"/>
    <property type="molecule type" value="Genomic_DNA"/>
</dbReference>
<dbReference type="InterPro" id="IPR026265">
    <property type="entry name" value="LptC"/>
</dbReference>
<comment type="caution">
    <text evidence="1">The sequence shown here is derived from an EMBL/GenBank/DDBJ whole genome shotgun (WGS) entry which is preliminary data.</text>
</comment>
<evidence type="ECO:0000313" key="1">
    <source>
        <dbReference type="EMBL" id="MPM43726.1"/>
    </source>
</evidence>
<proteinExistence type="predicted"/>
<dbReference type="NCBIfam" id="TIGR04409">
    <property type="entry name" value="LptC_YrbK"/>
    <property type="match status" value="1"/>
</dbReference>
<dbReference type="Gene3D" id="2.60.450.10">
    <property type="entry name" value="Lipopolysaccharide (LPS) transport protein A like domain"/>
    <property type="match status" value="1"/>
</dbReference>
<organism evidence="1">
    <name type="scientific">bioreactor metagenome</name>
    <dbReference type="NCBI Taxonomy" id="1076179"/>
    <lineage>
        <taxon>unclassified sequences</taxon>
        <taxon>metagenomes</taxon>
        <taxon>ecological metagenomes</taxon>
    </lineage>
</organism>
<accession>A0A644ZSK4</accession>
<sequence length="197" mass="21975">MRRKIEIAQSLNHGYTQHMRKKFVLGMVLASLLLFSCSLSPEQEAYARTLELPDLRLTNATYRLDRGDNEPLSVTAAEISLYHATNKAIITNFTFTQTSADGTLLLFGKAQRAEVNLTTYDATLTGAIRVEKPSDTLVVEAEHLVWYHDEQHLLSVGEEMVSLQFEGNKTIRGVGMDIQLKDGSVSFTQLDEGVIVL</sequence>
<dbReference type="GO" id="GO:0005886">
    <property type="term" value="C:plasma membrane"/>
    <property type="evidence" value="ECO:0007669"/>
    <property type="project" value="InterPro"/>
</dbReference>
<gene>
    <name evidence="1" type="ORF">SDC9_90403</name>
</gene>
<dbReference type="InterPro" id="IPR010664">
    <property type="entry name" value="LipoPS_assembly_LptC-rel"/>
</dbReference>
<dbReference type="Pfam" id="PF06835">
    <property type="entry name" value="LptC"/>
    <property type="match status" value="1"/>
</dbReference>
<dbReference type="GO" id="GO:0015221">
    <property type="term" value="F:lipopolysaccharide transmembrane transporter activity"/>
    <property type="evidence" value="ECO:0007669"/>
    <property type="project" value="InterPro"/>
</dbReference>
<evidence type="ECO:0008006" key="2">
    <source>
        <dbReference type="Google" id="ProtNLM"/>
    </source>
</evidence>
<protein>
    <recommendedName>
        <fullName evidence="2">LPS export ABC transporter periplasmic protein LptC</fullName>
    </recommendedName>
</protein>